<keyword evidence="4" id="KW-1185">Reference proteome</keyword>
<feature type="domain" description="DUF7662" evidence="2">
    <location>
        <begin position="3"/>
        <end position="79"/>
    </location>
</feature>
<proteinExistence type="predicted"/>
<name>A0ABS0T394_9CAUL</name>
<comment type="caution">
    <text evidence="3">The sequence shown here is derived from an EMBL/GenBank/DDBJ whole genome shotgun (WGS) entry which is preliminary data.</text>
</comment>
<evidence type="ECO:0000259" key="2">
    <source>
        <dbReference type="Pfam" id="PF24698"/>
    </source>
</evidence>
<sequence length="170" mass="18098">MKYQALKRHLEGVSDAPSVRLGFDAIEALLGFDLPRSARTHQAWWSNTRAGHSHAAAWLDAGWRTGALDLAGAQVSFFRDERRGLAEEASAFVRDGEGLAIALSALSPAALQMIDRRAAVSGETRGAAAAALLNEAALERRRALFAGLAQPVPPGGDDSAAIVREDRDGR</sequence>
<accession>A0ABS0T394</accession>
<evidence type="ECO:0000313" key="4">
    <source>
        <dbReference type="Proteomes" id="UP000639859"/>
    </source>
</evidence>
<dbReference type="EMBL" id="JADWOX010000021">
    <property type="protein sequence ID" value="MBI1686348.1"/>
    <property type="molecule type" value="Genomic_DNA"/>
</dbReference>
<reference evidence="3 4" key="1">
    <citation type="submission" date="2020-11" db="EMBL/GenBank/DDBJ databases">
        <title>genome sequence of strain KACC 18849.</title>
        <authorList>
            <person name="Gao J."/>
            <person name="Zhang X."/>
        </authorList>
    </citation>
    <scope>NUCLEOTIDE SEQUENCE [LARGE SCALE GENOMIC DNA]</scope>
    <source>
        <strain evidence="3 4">KACC 18849</strain>
    </source>
</reference>
<feature type="region of interest" description="Disordered" evidence="1">
    <location>
        <begin position="149"/>
        <end position="170"/>
    </location>
</feature>
<evidence type="ECO:0000256" key="1">
    <source>
        <dbReference type="SAM" id="MobiDB-lite"/>
    </source>
</evidence>
<evidence type="ECO:0000313" key="3">
    <source>
        <dbReference type="EMBL" id="MBI1686348.1"/>
    </source>
</evidence>
<organism evidence="3 4">
    <name type="scientific">Caulobacter hibisci</name>
    <dbReference type="NCBI Taxonomy" id="2035993"/>
    <lineage>
        <taxon>Bacteria</taxon>
        <taxon>Pseudomonadati</taxon>
        <taxon>Pseudomonadota</taxon>
        <taxon>Alphaproteobacteria</taxon>
        <taxon>Caulobacterales</taxon>
        <taxon>Caulobacteraceae</taxon>
        <taxon>Caulobacter</taxon>
    </lineage>
</organism>
<dbReference type="RefSeq" id="WP_198578241.1">
    <property type="nucleotide sequence ID" value="NZ_JADWOX010000021.1"/>
</dbReference>
<dbReference type="Pfam" id="PF24698">
    <property type="entry name" value="DUF7662"/>
    <property type="match status" value="1"/>
</dbReference>
<dbReference type="InterPro" id="IPR056079">
    <property type="entry name" value="DUF7662"/>
</dbReference>
<protein>
    <recommendedName>
        <fullName evidence="2">DUF7662 domain-containing protein</fullName>
    </recommendedName>
</protein>
<dbReference type="Proteomes" id="UP000639859">
    <property type="component" value="Unassembled WGS sequence"/>
</dbReference>
<gene>
    <name evidence="3" type="ORF">I4Q42_21985</name>
</gene>